<name>A0A6J6WS62_9ZZZZ</name>
<dbReference type="InterPro" id="IPR051549">
    <property type="entry name" value="PEP_Utilizing_Enz"/>
</dbReference>
<dbReference type="InterPro" id="IPR036637">
    <property type="entry name" value="Phosphohistidine_dom_sf"/>
</dbReference>
<proteinExistence type="predicted"/>
<feature type="domain" description="PEP-utilising enzyme mobile" evidence="1">
    <location>
        <begin position="486"/>
        <end position="557"/>
    </location>
</feature>
<reference evidence="2" key="1">
    <citation type="submission" date="2020-05" db="EMBL/GenBank/DDBJ databases">
        <authorList>
            <person name="Chiriac C."/>
            <person name="Salcher M."/>
            <person name="Ghai R."/>
            <person name="Kavagutti S V."/>
        </authorList>
    </citation>
    <scope>NUCLEOTIDE SEQUENCE</scope>
</reference>
<dbReference type="PANTHER" id="PTHR43615">
    <property type="entry name" value="PHOSPHOENOLPYRUVATE SYNTHASE-RELATED"/>
    <property type="match status" value="1"/>
</dbReference>
<dbReference type="InterPro" id="IPR008279">
    <property type="entry name" value="PEP-util_enz_mobile_dom"/>
</dbReference>
<dbReference type="PANTHER" id="PTHR43615:SF1">
    <property type="entry name" value="PPDK_N DOMAIN-CONTAINING PROTEIN"/>
    <property type="match status" value="1"/>
</dbReference>
<dbReference type="SUPFAM" id="SSF52009">
    <property type="entry name" value="Phosphohistidine domain"/>
    <property type="match status" value="1"/>
</dbReference>
<evidence type="ECO:0000313" key="2">
    <source>
        <dbReference type="EMBL" id="CAB4788081.1"/>
    </source>
</evidence>
<gene>
    <name evidence="2" type="ORF">UFOPK2921_01255</name>
</gene>
<organism evidence="2">
    <name type="scientific">freshwater metagenome</name>
    <dbReference type="NCBI Taxonomy" id="449393"/>
    <lineage>
        <taxon>unclassified sequences</taxon>
        <taxon>metagenomes</taxon>
        <taxon>ecological metagenomes</taxon>
    </lineage>
</organism>
<evidence type="ECO:0000259" key="1">
    <source>
        <dbReference type="Pfam" id="PF00391"/>
    </source>
</evidence>
<sequence>MQDRWITDWPTSQRFPHYTRANAGEVLADPVSPLGWTFGWDGGIVAGYKAGLIRIGAYEDADFNPQHPESVACFGGYFYINLSAIRMQGVRNPAATVAALDQAFFGDHPDVPTYVAHPDDEKPHLTVGIDAHTAWVMSGVAWPELDTDKANAAELRSSRGDLSTYTDAQLVQRARLVQTQLPHLFSQHVISGSSAAVAPGLLGVVAEAIGEPSLPMSLLSSIGDVDSADANYALWHLSRLVHDDPQLTAAFDAGLNDVLSRVTPQFTGEWNEFLVEFGSRGPDEWDLRSPTWETHPQLLLAALDRVRLQSDDESPHARHREKATQRDALIAKARVALSDKPDIAPLLDLGLGAGKMMAHRERTKTSIVRVLHEARVAFRELGRRHGHDELVFQVLDSELDAYIANPSSFTNKLTKRYKEWRELFDLEPPFIIANATVAPLSEWARKNDNLVAVAHTGDALVGVAGSPGTARGIARVVLDPGDPGDLEPGDILVAPCTDPSWTPLFMTSAAVVVNVGGQISHAVIVSRELGVPCVVSITDATKRIADGALIEVNGTTGVVTIL</sequence>
<dbReference type="EMBL" id="CAEZZV010000190">
    <property type="protein sequence ID" value="CAB4788081.1"/>
    <property type="molecule type" value="Genomic_DNA"/>
</dbReference>
<dbReference type="GO" id="GO:0016772">
    <property type="term" value="F:transferase activity, transferring phosphorus-containing groups"/>
    <property type="evidence" value="ECO:0007669"/>
    <property type="project" value="InterPro"/>
</dbReference>
<accession>A0A6J6WS62</accession>
<protein>
    <submittedName>
        <fullName evidence="2">Unannotated protein</fullName>
    </submittedName>
</protein>
<dbReference type="Gene3D" id="3.50.30.10">
    <property type="entry name" value="Phosphohistidine domain"/>
    <property type="match status" value="1"/>
</dbReference>
<dbReference type="Pfam" id="PF00391">
    <property type="entry name" value="PEP-utilizers"/>
    <property type="match status" value="1"/>
</dbReference>
<dbReference type="AlphaFoldDB" id="A0A6J6WS62"/>